<gene>
    <name evidence="4" type="ORF">EZV62_017834</name>
</gene>
<dbReference type="OrthoDB" id="416496at2759"/>
<dbReference type="GO" id="GO:0008270">
    <property type="term" value="F:zinc ion binding"/>
    <property type="evidence" value="ECO:0007669"/>
    <property type="project" value="UniProtKB-KW"/>
</dbReference>
<name>A0A5C7HHP8_9ROSI</name>
<sequence length="437" mass="47986">MKIAKTGSLCCVAARPHGSTTTSGDWSLGTHEPYWRTNTSFSPPPSRWDFQFQSEGMPYSSHDGTQLYESSTPSNRSKSWVRGDLPYNHQYLTSDGAGMFLSSSSDLSQGPQWTPPAIQEISVDDCETPSSRDLVPRQLSLTPTFEGSSANPDSRDSTSSCSDGNEFEPRMKSCSSSHRNFSSRLSFMSKPIYPLSLPTQTPVKEASDSAATSFSDYDASTPQREDHRWSSASSSIDFADVSELFESESYGRSYIPSDGIKCVLCEKFLSQRSPWSSRRIVRSGDMPVVGVLSCCHVFHAECLEQTTPKAHKSDPPCPLCIRSLEENSPDQQVLPRLKNGFPRLRTPCDDGQSRPWGCAQAGDCVEGVLHAPSRNTMTLLNRNRMKKNLSLKGNSSKEFPGKLRKSGSYSSQLFSGKSVDQGAVGCSKNTAGPNMIR</sequence>
<dbReference type="PROSITE" id="PS50089">
    <property type="entry name" value="ZF_RING_2"/>
    <property type="match status" value="1"/>
</dbReference>
<reference evidence="5" key="1">
    <citation type="journal article" date="2019" name="Gigascience">
        <title>De novo genome assembly of the endangered Acer yangbiense, a plant species with extremely small populations endemic to Yunnan Province, China.</title>
        <authorList>
            <person name="Yang J."/>
            <person name="Wariss H.M."/>
            <person name="Tao L."/>
            <person name="Zhang R."/>
            <person name="Yun Q."/>
            <person name="Hollingsworth P."/>
            <person name="Dao Z."/>
            <person name="Luo G."/>
            <person name="Guo H."/>
            <person name="Ma Y."/>
            <person name="Sun W."/>
        </authorList>
    </citation>
    <scope>NUCLEOTIDE SEQUENCE [LARGE SCALE GENOMIC DNA]</scope>
    <source>
        <strain evidence="5">cv. Malutang</strain>
    </source>
</reference>
<dbReference type="PANTHER" id="PTHR31150">
    <property type="entry name" value="EXPRESSED PROTEIN"/>
    <property type="match status" value="1"/>
</dbReference>
<protein>
    <recommendedName>
        <fullName evidence="3">RING-type domain-containing protein</fullName>
    </recommendedName>
</protein>
<accession>A0A5C7HHP8</accession>
<keyword evidence="5" id="KW-1185">Reference proteome</keyword>
<dbReference type="InterPro" id="IPR013083">
    <property type="entry name" value="Znf_RING/FYVE/PHD"/>
</dbReference>
<keyword evidence="1" id="KW-0863">Zinc-finger</keyword>
<comment type="caution">
    <text evidence="4">The sequence shown here is derived from an EMBL/GenBank/DDBJ whole genome shotgun (WGS) entry which is preliminary data.</text>
</comment>
<dbReference type="Proteomes" id="UP000323000">
    <property type="component" value="Chromosome 8"/>
</dbReference>
<feature type="compositionally biased region" description="Polar residues" evidence="2">
    <location>
        <begin position="209"/>
        <end position="222"/>
    </location>
</feature>
<evidence type="ECO:0000313" key="4">
    <source>
        <dbReference type="EMBL" id="TXG56521.1"/>
    </source>
</evidence>
<evidence type="ECO:0000256" key="1">
    <source>
        <dbReference type="PROSITE-ProRule" id="PRU00175"/>
    </source>
</evidence>
<feature type="domain" description="RING-type" evidence="3">
    <location>
        <begin position="262"/>
        <end position="320"/>
    </location>
</feature>
<keyword evidence="1" id="KW-0479">Metal-binding</keyword>
<evidence type="ECO:0000259" key="3">
    <source>
        <dbReference type="PROSITE" id="PS50089"/>
    </source>
</evidence>
<dbReference type="PANTHER" id="PTHR31150:SF23">
    <property type="entry name" value="MANDELONITRILE LYASE-RELATED"/>
    <property type="match status" value="1"/>
</dbReference>
<feature type="compositionally biased region" description="Polar residues" evidence="2">
    <location>
        <begin position="139"/>
        <end position="163"/>
    </location>
</feature>
<keyword evidence="1" id="KW-0862">Zinc</keyword>
<evidence type="ECO:0000256" key="2">
    <source>
        <dbReference type="SAM" id="MobiDB-lite"/>
    </source>
</evidence>
<organism evidence="4 5">
    <name type="scientific">Acer yangbiense</name>
    <dbReference type="NCBI Taxonomy" id="1000413"/>
    <lineage>
        <taxon>Eukaryota</taxon>
        <taxon>Viridiplantae</taxon>
        <taxon>Streptophyta</taxon>
        <taxon>Embryophyta</taxon>
        <taxon>Tracheophyta</taxon>
        <taxon>Spermatophyta</taxon>
        <taxon>Magnoliopsida</taxon>
        <taxon>eudicotyledons</taxon>
        <taxon>Gunneridae</taxon>
        <taxon>Pentapetalae</taxon>
        <taxon>rosids</taxon>
        <taxon>malvids</taxon>
        <taxon>Sapindales</taxon>
        <taxon>Sapindaceae</taxon>
        <taxon>Hippocastanoideae</taxon>
        <taxon>Acereae</taxon>
        <taxon>Acer</taxon>
    </lineage>
</organism>
<dbReference type="SUPFAM" id="SSF57850">
    <property type="entry name" value="RING/U-box"/>
    <property type="match status" value="1"/>
</dbReference>
<feature type="region of interest" description="Disordered" evidence="2">
    <location>
        <begin position="198"/>
        <end position="228"/>
    </location>
</feature>
<feature type="region of interest" description="Disordered" evidence="2">
    <location>
        <begin position="59"/>
        <end position="79"/>
    </location>
</feature>
<proteinExistence type="predicted"/>
<dbReference type="InterPro" id="IPR001841">
    <property type="entry name" value="Znf_RING"/>
</dbReference>
<dbReference type="EMBL" id="VAHF01000008">
    <property type="protein sequence ID" value="TXG56521.1"/>
    <property type="molecule type" value="Genomic_DNA"/>
</dbReference>
<dbReference type="Gene3D" id="3.30.40.10">
    <property type="entry name" value="Zinc/RING finger domain, C3HC4 (zinc finger)"/>
    <property type="match status" value="1"/>
</dbReference>
<evidence type="ECO:0000313" key="5">
    <source>
        <dbReference type="Proteomes" id="UP000323000"/>
    </source>
</evidence>
<dbReference type="AlphaFoldDB" id="A0A5C7HHP8"/>
<feature type="compositionally biased region" description="Polar residues" evidence="2">
    <location>
        <begin position="62"/>
        <end position="78"/>
    </location>
</feature>
<feature type="region of interest" description="Disordered" evidence="2">
    <location>
        <begin position="125"/>
        <end position="175"/>
    </location>
</feature>